<dbReference type="PANTHER" id="PTHR10598:SF0">
    <property type="entry name" value="SET1_ASH2 HISTONE METHYLTRANSFERASE COMPLEX SUBUNIT ASH2"/>
    <property type="match status" value="1"/>
</dbReference>
<feature type="compositionally biased region" description="Acidic residues" evidence="3">
    <location>
        <begin position="89"/>
        <end position="99"/>
    </location>
</feature>
<evidence type="ECO:0000259" key="4">
    <source>
        <dbReference type="PROSITE" id="PS50188"/>
    </source>
</evidence>
<proteinExistence type="predicted"/>
<dbReference type="InterPro" id="IPR043136">
    <property type="entry name" value="B30.2/SPRY_sf"/>
</dbReference>
<comment type="caution">
    <text evidence="5">The sequence shown here is derived from an EMBL/GenBank/DDBJ whole genome shotgun (WGS) entry which is preliminary data.</text>
</comment>
<feature type="compositionally biased region" description="Low complexity" evidence="3">
    <location>
        <begin position="123"/>
        <end position="147"/>
    </location>
</feature>
<dbReference type="FunFam" id="2.60.120.920:FF:000043">
    <property type="entry name" value="Protein TRAUCO"/>
    <property type="match status" value="1"/>
</dbReference>
<organism evidence="5 6">
    <name type="scientific">Camellia sinensis var. sinensis</name>
    <name type="common">China tea</name>
    <dbReference type="NCBI Taxonomy" id="542762"/>
    <lineage>
        <taxon>Eukaryota</taxon>
        <taxon>Viridiplantae</taxon>
        <taxon>Streptophyta</taxon>
        <taxon>Embryophyta</taxon>
        <taxon>Tracheophyta</taxon>
        <taxon>Spermatophyta</taxon>
        <taxon>Magnoliopsida</taxon>
        <taxon>eudicotyledons</taxon>
        <taxon>Gunneridae</taxon>
        <taxon>Pentapetalae</taxon>
        <taxon>asterids</taxon>
        <taxon>Ericales</taxon>
        <taxon>Theaceae</taxon>
        <taxon>Camellia</taxon>
    </lineage>
</organism>
<dbReference type="EMBL" id="SDRB02011834">
    <property type="protein sequence ID" value="THF99888.1"/>
    <property type="molecule type" value="Genomic_DNA"/>
</dbReference>
<feature type="compositionally biased region" description="Basic residues" evidence="3">
    <location>
        <begin position="162"/>
        <end position="171"/>
    </location>
</feature>
<feature type="region of interest" description="Disordered" evidence="3">
    <location>
        <begin position="1"/>
        <end position="180"/>
    </location>
</feature>
<dbReference type="STRING" id="542762.A0A4S4DBC4"/>
<name>A0A4S4DBC4_CAMSN</name>
<keyword evidence="2" id="KW-0539">Nucleus</keyword>
<evidence type="ECO:0000313" key="6">
    <source>
        <dbReference type="Proteomes" id="UP000306102"/>
    </source>
</evidence>
<dbReference type="GO" id="GO:0048188">
    <property type="term" value="C:Set1C/COMPASS complex"/>
    <property type="evidence" value="ECO:0007669"/>
    <property type="project" value="InterPro"/>
</dbReference>
<dbReference type="Proteomes" id="UP000306102">
    <property type="component" value="Unassembled WGS sequence"/>
</dbReference>
<comment type="subcellular location">
    <subcellularLocation>
        <location evidence="1">Nucleus</location>
    </subcellularLocation>
</comment>
<accession>A0A4S4DBC4</accession>
<evidence type="ECO:0000256" key="3">
    <source>
        <dbReference type="SAM" id="MobiDB-lite"/>
    </source>
</evidence>
<keyword evidence="6" id="KW-1185">Reference proteome</keyword>
<dbReference type="Pfam" id="PF00622">
    <property type="entry name" value="SPRY"/>
    <property type="match status" value="1"/>
</dbReference>
<evidence type="ECO:0000313" key="5">
    <source>
        <dbReference type="EMBL" id="THF99888.1"/>
    </source>
</evidence>
<feature type="compositionally biased region" description="Acidic residues" evidence="3">
    <location>
        <begin position="36"/>
        <end position="61"/>
    </location>
</feature>
<feature type="compositionally biased region" description="Polar residues" evidence="3">
    <location>
        <begin position="107"/>
        <end position="117"/>
    </location>
</feature>
<dbReference type="GO" id="GO:0000976">
    <property type="term" value="F:transcription cis-regulatory region binding"/>
    <property type="evidence" value="ECO:0007669"/>
    <property type="project" value="TreeGrafter"/>
</dbReference>
<dbReference type="SMART" id="SM00449">
    <property type="entry name" value="SPRY"/>
    <property type="match status" value="1"/>
</dbReference>
<feature type="compositionally biased region" description="Low complexity" evidence="3">
    <location>
        <begin position="17"/>
        <end position="35"/>
    </location>
</feature>
<dbReference type="InterPro" id="IPR003877">
    <property type="entry name" value="SPRY_dom"/>
</dbReference>
<gene>
    <name evidence="5" type="ORF">TEA_021118</name>
</gene>
<dbReference type="CDD" id="cd12872">
    <property type="entry name" value="SPRY_Ash2"/>
    <property type="match status" value="1"/>
</dbReference>
<dbReference type="SUPFAM" id="SSF49899">
    <property type="entry name" value="Concanavalin A-like lectins/glucanases"/>
    <property type="match status" value="1"/>
</dbReference>
<dbReference type="InterPro" id="IPR013320">
    <property type="entry name" value="ConA-like_dom_sf"/>
</dbReference>
<evidence type="ECO:0000256" key="2">
    <source>
        <dbReference type="ARBA" id="ARBA00023242"/>
    </source>
</evidence>
<dbReference type="PANTHER" id="PTHR10598">
    <property type="entry name" value="SET1/ASH2 HISTONE METHYLTRANSFERASE COMPLEX SUBUNIT ASH2"/>
    <property type="match status" value="1"/>
</dbReference>
<reference evidence="5 6" key="1">
    <citation type="journal article" date="2018" name="Proc. Natl. Acad. Sci. U.S.A.">
        <title>Draft genome sequence of Camellia sinensis var. sinensis provides insights into the evolution of the tea genome and tea quality.</title>
        <authorList>
            <person name="Wei C."/>
            <person name="Yang H."/>
            <person name="Wang S."/>
            <person name="Zhao J."/>
            <person name="Liu C."/>
            <person name="Gao L."/>
            <person name="Xia E."/>
            <person name="Lu Y."/>
            <person name="Tai Y."/>
            <person name="She G."/>
            <person name="Sun J."/>
            <person name="Cao H."/>
            <person name="Tong W."/>
            <person name="Gao Q."/>
            <person name="Li Y."/>
            <person name="Deng W."/>
            <person name="Jiang X."/>
            <person name="Wang W."/>
            <person name="Chen Q."/>
            <person name="Zhang S."/>
            <person name="Li H."/>
            <person name="Wu J."/>
            <person name="Wang P."/>
            <person name="Li P."/>
            <person name="Shi C."/>
            <person name="Zheng F."/>
            <person name="Jian J."/>
            <person name="Huang B."/>
            <person name="Shan D."/>
            <person name="Shi M."/>
            <person name="Fang C."/>
            <person name="Yue Y."/>
            <person name="Li F."/>
            <person name="Li D."/>
            <person name="Wei S."/>
            <person name="Han B."/>
            <person name="Jiang C."/>
            <person name="Yin Y."/>
            <person name="Xia T."/>
            <person name="Zhang Z."/>
            <person name="Bennetzen J.L."/>
            <person name="Zhao S."/>
            <person name="Wan X."/>
        </authorList>
    </citation>
    <scope>NUCLEOTIDE SEQUENCE [LARGE SCALE GENOMIC DNA]</scope>
    <source>
        <strain evidence="6">cv. Shuchazao</strain>
        <tissue evidence="5">Leaf</tissue>
    </source>
</reference>
<feature type="domain" description="B30.2/SPRY" evidence="4">
    <location>
        <begin position="183"/>
        <end position="372"/>
    </location>
</feature>
<sequence length="510" mass="56960">MDSLRDTYRAEDDDGDSSNNNEINDIAITAAATPDTETEPLIDPQEEPIASEDLSDDDDQISDNPQIEKPNQDEKEDLSDSPKFTKVSEDEDDDEDEEEPQPKKQKQLSSLTSQETLANADEAAATTPPQPTTKRMTAAATTTTVVKKSTKKKNNNVWTKPTSRKGKKKTKNNNQTGQTEDTVLITPIPRFPDKTDDSPDMKICLSKVYKAEKVELGEDRLSAGSTKGYRMVRATRGVMEGAWYFEIKVVKLGETGHTRLGWSMEKGDLQAPVGYDANSFGYRDIDGCKIHKALREKYGEEGYVEGDVIGFYINLPEGNLYAPKAPHLVWYKGQRYVYATDGKEDPPKVVPVCLWVSQVGFPVGTITRTNSFDLKLPSNDDGFELDRLFIRFLPVSLRQGSEISFFKNGICQGVAFQDLYGGRYYPAASMYTLPNQPNCVVKFNFGPDFEFFPEDFGDRAVPRPMIEVPYHGYDGKVENGNPLASIRMRPTLKVVKEQDTEVLEAADIAS</sequence>
<evidence type="ECO:0000256" key="1">
    <source>
        <dbReference type="ARBA" id="ARBA00004123"/>
    </source>
</evidence>
<feature type="compositionally biased region" description="Basic and acidic residues" evidence="3">
    <location>
        <begin position="1"/>
        <end position="10"/>
    </location>
</feature>
<dbReference type="InterPro" id="IPR001870">
    <property type="entry name" value="B30.2/SPRY"/>
</dbReference>
<protein>
    <recommendedName>
        <fullName evidence="4">B30.2/SPRY domain-containing protein</fullName>
    </recommendedName>
</protein>
<dbReference type="PROSITE" id="PS50188">
    <property type="entry name" value="B302_SPRY"/>
    <property type="match status" value="1"/>
</dbReference>
<dbReference type="Gene3D" id="2.60.120.920">
    <property type="match status" value="1"/>
</dbReference>
<dbReference type="InterPro" id="IPR037353">
    <property type="entry name" value="ASH2"/>
</dbReference>
<dbReference type="AlphaFoldDB" id="A0A4S4DBC4"/>